<gene>
    <name evidence="1" type="ORF">SM116_06695</name>
</gene>
<accession>A0ABZ0SUC1</accession>
<dbReference type="Proteomes" id="UP001323798">
    <property type="component" value="Chromosome"/>
</dbReference>
<keyword evidence="2" id="KW-1185">Reference proteome</keyword>
<reference evidence="1 2" key="1">
    <citation type="submission" date="2023-11" db="EMBL/GenBank/DDBJ databases">
        <title>Genome sequence of Microbacterium rhizosphaerae KACC 19337.</title>
        <authorList>
            <person name="Choi H."/>
            <person name="Kim S."/>
            <person name="Kim Y."/>
            <person name="Kwon S.-W."/>
            <person name="Heo J."/>
        </authorList>
    </citation>
    <scope>NUCLEOTIDE SEQUENCE [LARGE SCALE GENOMIC DNA]</scope>
    <source>
        <strain evidence="1 2">KACC 19337</strain>
    </source>
</reference>
<evidence type="ECO:0000313" key="2">
    <source>
        <dbReference type="Proteomes" id="UP001323798"/>
    </source>
</evidence>
<dbReference type="Pfam" id="PF11209">
    <property type="entry name" value="LmeA"/>
    <property type="match status" value="1"/>
</dbReference>
<dbReference type="EMBL" id="CP139368">
    <property type="protein sequence ID" value="WPR90976.1"/>
    <property type="molecule type" value="Genomic_DNA"/>
</dbReference>
<dbReference type="RefSeq" id="WP_320943679.1">
    <property type="nucleotide sequence ID" value="NZ_BAABEU010000004.1"/>
</dbReference>
<evidence type="ECO:0000313" key="1">
    <source>
        <dbReference type="EMBL" id="WPR90976.1"/>
    </source>
</evidence>
<protein>
    <submittedName>
        <fullName evidence="1">DUF2993 domain-containing protein</fullName>
    </submittedName>
</protein>
<name>A0ABZ0SUC1_9MICO</name>
<dbReference type="InterPro" id="IPR021373">
    <property type="entry name" value="DUF2993"/>
</dbReference>
<sequence>MRKPWLWIAGLAGVAVIAVVAWFAGEWIATQIVTSTVRQQVIEQLALPADQQVDVTVQEPVIPQLVKGSIDAITVSSPDVPIESFSGDVTVHATGVPIRGDGDVQSATATVSMDQKQLQGLLSTVDGFPADSVGLADPNVTMSKDVSFLGASIPLGIGLTPSAKNGELVLTPDYVKVGGAQLSAADVERRFGTAADAVLHDYPVCIAKYLPVGMKLAHVAVTGDQLVAHFDIDGAIIHDKTLQQKGTCA</sequence>
<proteinExistence type="predicted"/>
<organism evidence="1 2">
    <name type="scientific">Microbacterium rhizosphaerae</name>
    <dbReference type="NCBI Taxonomy" id="1678237"/>
    <lineage>
        <taxon>Bacteria</taxon>
        <taxon>Bacillati</taxon>
        <taxon>Actinomycetota</taxon>
        <taxon>Actinomycetes</taxon>
        <taxon>Micrococcales</taxon>
        <taxon>Microbacteriaceae</taxon>
        <taxon>Microbacterium</taxon>
    </lineage>
</organism>